<dbReference type="InterPro" id="IPR029185">
    <property type="entry name" value="CDRT4"/>
</dbReference>
<dbReference type="EMBL" id="JAHDVG010000466">
    <property type="protein sequence ID" value="KAH1183251.1"/>
    <property type="molecule type" value="Genomic_DNA"/>
</dbReference>
<dbReference type="PANTHER" id="PTHR37885:SF1">
    <property type="entry name" value="CMT1A DUPLICATED REGION TRANSCRIPT 4 PROTEIN"/>
    <property type="match status" value="1"/>
</dbReference>
<protein>
    <submittedName>
        <fullName evidence="2">Uncharacterized protein</fullName>
    </submittedName>
</protein>
<keyword evidence="3" id="KW-1185">Reference proteome</keyword>
<organism evidence="2 3">
    <name type="scientific">Mauremys mutica</name>
    <name type="common">yellowpond turtle</name>
    <dbReference type="NCBI Taxonomy" id="74926"/>
    <lineage>
        <taxon>Eukaryota</taxon>
        <taxon>Metazoa</taxon>
        <taxon>Chordata</taxon>
        <taxon>Craniata</taxon>
        <taxon>Vertebrata</taxon>
        <taxon>Euteleostomi</taxon>
        <taxon>Archelosauria</taxon>
        <taxon>Testudinata</taxon>
        <taxon>Testudines</taxon>
        <taxon>Cryptodira</taxon>
        <taxon>Durocryptodira</taxon>
        <taxon>Testudinoidea</taxon>
        <taxon>Geoemydidae</taxon>
        <taxon>Geoemydinae</taxon>
        <taxon>Mauremys</taxon>
    </lineage>
</organism>
<sequence length="194" mass="21062">MDVFLKEILEPSQRDVFNHLTQMETATACNFKNSLKEHSLFSANIGLPSPLIRRCRQWPTYTTFTSPMVKMLVEQDELRKAGSQGTSEECRQGMGSSRSSGGHTPGRKPSDGSQEAGFTGTTQESSRPNEDSSPLRIARGSPANTEGLVFQSSSSSPGPPIKGNKVIFSSKPPFRVLPYGSQMSPSKQKSTACS</sequence>
<proteinExistence type="predicted"/>
<gene>
    <name evidence="2" type="ORF">KIL84_004743</name>
</gene>
<feature type="compositionally biased region" description="Low complexity" evidence="1">
    <location>
        <begin position="93"/>
        <end position="102"/>
    </location>
</feature>
<reference evidence="2" key="1">
    <citation type="submission" date="2021-09" db="EMBL/GenBank/DDBJ databases">
        <title>The genome of Mauremys mutica provides insights into the evolution of semi-aquatic lifestyle.</title>
        <authorList>
            <person name="Gong S."/>
            <person name="Gao Y."/>
        </authorList>
    </citation>
    <scope>NUCLEOTIDE SEQUENCE</scope>
    <source>
        <strain evidence="2">MM-2020</strain>
        <tissue evidence="2">Muscle</tissue>
    </source>
</reference>
<evidence type="ECO:0000313" key="2">
    <source>
        <dbReference type="EMBL" id="KAH1183251.1"/>
    </source>
</evidence>
<evidence type="ECO:0000256" key="1">
    <source>
        <dbReference type="SAM" id="MobiDB-lite"/>
    </source>
</evidence>
<name>A0A9D3XNQ3_9SAUR</name>
<feature type="region of interest" description="Disordered" evidence="1">
    <location>
        <begin position="77"/>
        <end position="194"/>
    </location>
</feature>
<evidence type="ECO:0000313" key="3">
    <source>
        <dbReference type="Proteomes" id="UP000827986"/>
    </source>
</evidence>
<dbReference type="PANTHER" id="PTHR37885">
    <property type="entry name" value="CMT1A DUPLICATED REGION TRANSCRIPT 4 PROTEIN"/>
    <property type="match status" value="1"/>
</dbReference>
<feature type="compositionally biased region" description="Polar residues" evidence="1">
    <location>
        <begin position="181"/>
        <end position="194"/>
    </location>
</feature>
<dbReference type="AlphaFoldDB" id="A0A9D3XNQ3"/>
<accession>A0A9D3XNQ3</accession>
<comment type="caution">
    <text evidence="2">The sequence shown here is derived from an EMBL/GenBank/DDBJ whole genome shotgun (WGS) entry which is preliminary data.</text>
</comment>
<dbReference type="Proteomes" id="UP000827986">
    <property type="component" value="Unassembled WGS sequence"/>
</dbReference>
<dbReference type="Pfam" id="PF15213">
    <property type="entry name" value="CDRT4"/>
    <property type="match status" value="1"/>
</dbReference>